<dbReference type="EMBL" id="DQ367879">
    <property type="protein sequence ID" value="ABD15133.1"/>
    <property type="molecule type" value="Genomic_DNA"/>
</dbReference>
<dbReference type="REBASE" id="2195">
    <property type="entry name" value="BsrDI"/>
</dbReference>
<name>A1XI23_GEOSE</name>
<proteinExistence type="predicted"/>
<gene>
    <name evidence="1" type="primary">bsrDIA</name>
</gene>
<protein>
    <submittedName>
        <fullName evidence="1">BsrDI A</fullName>
    </submittedName>
</protein>
<evidence type="ECO:0000313" key="1">
    <source>
        <dbReference type="EMBL" id="ABD15133.1"/>
    </source>
</evidence>
<dbReference type="AlphaFoldDB" id="A1XI23"/>
<sequence>MTDYRYSFELSEEIARWAFEIKTKNTDWFVAFSNPTAGPWKRVMAIDKASNREGEVHRFGREDERPDIILVNDNISLILILEAKEKLNQLISKSQVDKSVDVFLTLSSILKEKSDNNYWGDRTKYINVLGILWGSEQETSQKDIDNAFRVYRDSLVKNLKEINPTPTNICTDILVGVESIKNKKEEISIKIHVSNIYAEIYPKFTGKHLLEKLAVLN</sequence>
<reference evidence="1" key="1">
    <citation type="submission" date="2006-01" db="EMBL/GenBank/DDBJ databases">
        <authorList>
            <person name="Xu S.-Y."/>
            <person name="Xiao J.-P."/>
        </authorList>
    </citation>
    <scope>NUCLEOTIDE SEQUENCE</scope>
</reference>
<reference evidence="1" key="2">
    <citation type="journal article" date="2007" name="Nucleic Acids Res.">
        <title>Discovery of natural nicking endonucleases Nb.BsrDI and Nb.BtsI and engineering of top-strand nicking variants from BsrDI and BtsI.</title>
        <authorList>
            <person name="Xu S.Y."/>
            <person name="Zhu Z."/>
            <person name="Zhang P."/>
            <person name="Chan S.H."/>
            <person name="Samuelson J.C."/>
            <person name="Xiao J."/>
            <person name="Ingalls D."/>
            <person name="Wilson G.G."/>
        </authorList>
    </citation>
    <scope>NUCLEOTIDE SEQUENCE</scope>
</reference>
<organism evidence="1">
    <name type="scientific">Geobacillus stearothermophilus</name>
    <name type="common">Bacillus stearothermophilus</name>
    <dbReference type="NCBI Taxonomy" id="1422"/>
    <lineage>
        <taxon>Bacteria</taxon>
        <taxon>Bacillati</taxon>
        <taxon>Bacillota</taxon>
        <taxon>Bacilli</taxon>
        <taxon>Bacillales</taxon>
        <taxon>Anoxybacillaceae</taxon>
        <taxon>Geobacillus</taxon>
    </lineage>
</organism>
<accession>A1XI23</accession>